<dbReference type="PANTHER" id="PTHR22916:SF3">
    <property type="entry name" value="UDP-GLCNAC:BETAGAL BETA-1,3-N-ACETYLGLUCOSAMINYLTRANSFERASE-LIKE PROTEIN 1"/>
    <property type="match status" value="1"/>
</dbReference>
<feature type="domain" description="Glycosyltransferase 2-like" evidence="1">
    <location>
        <begin position="305"/>
        <end position="465"/>
    </location>
</feature>
<comment type="caution">
    <text evidence="2">The sequence shown here is derived from an EMBL/GenBank/DDBJ whole genome shotgun (WGS) entry which is preliminary data.</text>
</comment>
<dbReference type="PANTHER" id="PTHR22916">
    <property type="entry name" value="GLYCOSYLTRANSFERASE"/>
    <property type="match status" value="1"/>
</dbReference>
<gene>
    <name evidence="2" type="ORF">LKD75_05745</name>
</gene>
<name>A0AAE3D7S7_9FIRM</name>
<keyword evidence="2" id="KW-0328">Glycosyltransferase</keyword>
<dbReference type="AlphaFoldDB" id="A0AAE3D7S7"/>
<dbReference type="SUPFAM" id="SSF53448">
    <property type="entry name" value="Nucleotide-diphospho-sugar transferases"/>
    <property type="match status" value="1"/>
</dbReference>
<dbReference type="InterPro" id="IPR001173">
    <property type="entry name" value="Glyco_trans_2-like"/>
</dbReference>
<sequence>MQEKNIAEINNTIISLLKKINRKDQQQNMVSDIEELWKLLKNFGKIFPEDIVNQYSEFFDSFEDFLQNCKSIGFLEENMQMMISSLDLLFECIQEIRKYFDEHSQKCACCNSKVLYLETTEGKSICPDCGANNSDRLIISFLQKEELQKAAEGYKVLYVLPTAAVSAWIQINCPHIKYVTVDSLAQITDFAVTDTTFDLVIYSPKMWNAHEEEERLREIKRLLNEDGKCIYRKTIESQNDVGSLGGIFYEKCLGEDYFDQGVFEKQGLKETDKLYVLTKESNVSLNMAEQYKVDPDLLENGPLVSVIMSCYNHEQFVEEAILSVLNQTYKNIEFIVADDGSSDHSAEIMKKYSQFYAYEYYSRENTGGLYNNIKKQATGKYIALMNSDDVWEVNKIASQVDYMENHPNCGVCLTWCKYVDEDRNEIDDTIFIKGNRDSYQWMNYFWRHGNALCNPSFLAIRKFGLEDVRFGAACRQLPDFFKWVQFIQETQIHIIPKVFVEMRRHHNGLTENVSASTKENTIRHVLEAGCNWMWIIRQMDNDFFKKAFNDLMINPNAETEEEIMCEKYFLMLNSENFAIQYEAFCYFNEIYNQTAECFKKKYFYDWKNVARDILNKGIGKLFVN</sequence>
<dbReference type="Gene3D" id="3.90.550.10">
    <property type="entry name" value="Spore Coat Polysaccharide Biosynthesis Protein SpsA, Chain A"/>
    <property type="match status" value="1"/>
</dbReference>
<dbReference type="Pfam" id="PF00535">
    <property type="entry name" value="Glycos_transf_2"/>
    <property type="match status" value="1"/>
</dbReference>
<organism evidence="2 3">
    <name type="scientific">Waltera acetigignens</name>
    <dbReference type="NCBI Taxonomy" id="2981769"/>
    <lineage>
        <taxon>Bacteria</taxon>
        <taxon>Bacillati</taxon>
        <taxon>Bacillota</taxon>
        <taxon>Clostridia</taxon>
        <taxon>Lachnospirales</taxon>
        <taxon>Lachnospiraceae</taxon>
        <taxon>Waltera</taxon>
    </lineage>
</organism>
<protein>
    <submittedName>
        <fullName evidence="2">Glycosyltransferase</fullName>
        <ecNumber evidence="2">2.4.-.-</ecNumber>
    </submittedName>
</protein>
<dbReference type="RefSeq" id="WP_227732985.1">
    <property type="nucleotide sequence ID" value="NZ_JAJEPV010000010.1"/>
</dbReference>
<proteinExistence type="predicted"/>
<evidence type="ECO:0000259" key="1">
    <source>
        <dbReference type="Pfam" id="PF00535"/>
    </source>
</evidence>
<evidence type="ECO:0000313" key="2">
    <source>
        <dbReference type="EMBL" id="MCC2119100.1"/>
    </source>
</evidence>
<reference evidence="2 3" key="1">
    <citation type="submission" date="2021-10" db="EMBL/GenBank/DDBJ databases">
        <title>Anaerobic single-cell dispensing facilitates the cultivation of human gut bacteria.</title>
        <authorList>
            <person name="Afrizal A."/>
        </authorList>
    </citation>
    <scope>NUCLEOTIDE SEQUENCE [LARGE SCALE GENOMIC DNA]</scope>
    <source>
        <strain evidence="2 3">CLA-AA-H273</strain>
    </source>
</reference>
<dbReference type="EMBL" id="JAJEPV010000010">
    <property type="protein sequence ID" value="MCC2119100.1"/>
    <property type="molecule type" value="Genomic_DNA"/>
</dbReference>
<accession>A0AAE3D7S7</accession>
<evidence type="ECO:0000313" key="3">
    <source>
        <dbReference type="Proteomes" id="UP001197795"/>
    </source>
</evidence>
<dbReference type="InterPro" id="IPR029044">
    <property type="entry name" value="Nucleotide-diphossugar_trans"/>
</dbReference>
<dbReference type="Proteomes" id="UP001197795">
    <property type="component" value="Unassembled WGS sequence"/>
</dbReference>
<dbReference type="EC" id="2.4.-.-" evidence="2"/>
<dbReference type="GO" id="GO:0016758">
    <property type="term" value="F:hexosyltransferase activity"/>
    <property type="evidence" value="ECO:0007669"/>
    <property type="project" value="UniProtKB-ARBA"/>
</dbReference>
<keyword evidence="3" id="KW-1185">Reference proteome</keyword>
<keyword evidence="2" id="KW-0808">Transferase</keyword>